<dbReference type="SUPFAM" id="SSF46785">
    <property type="entry name" value="Winged helix' DNA-binding domain"/>
    <property type="match status" value="1"/>
</dbReference>
<dbReference type="InterPro" id="IPR036388">
    <property type="entry name" value="WH-like_DNA-bd_sf"/>
</dbReference>
<keyword evidence="5" id="KW-1185">Reference proteome</keyword>
<evidence type="ECO:0000256" key="2">
    <source>
        <dbReference type="ARBA" id="ARBA00022695"/>
    </source>
</evidence>
<dbReference type="EMBL" id="JAGGLL010000005">
    <property type="protein sequence ID" value="MBP2021153.1"/>
    <property type="molecule type" value="Genomic_DNA"/>
</dbReference>
<organism evidence="4 5">
    <name type="scientific">Clostridium punense</name>
    <dbReference type="NCBI Taxonomy" id="1054297"/>
    <lineage>
        <taxon>Bacteria</taxon>
        <taxon>Bacillati</taxon>
        <taxon>Bacillota</taxon>
        <taxon>Clostridia</taxon>
        <taxon>Eubacteriales</taxon>
        <taxon>Clostridiaceae</taxon>
        <taxon>Clostridium</taxon>
    </lineage>
</organism>
<dbReference type="SUPFAM" id="SSF53448">
    <property type="entry name" value="Nucleotide-diphospho-sugar transferases"/>
    <property type="match status" value="1"/>
</dbReference>
<gene>
    <name evidence="4" type="ORF">J2Z44_000940</name>
</gene>
<dbReference type="InterPro" id="IPR036390">
    <property type="entry name" value="WH_DNA-bd_sf"/>
</dbReference>
<dbReference type="PANTHER" id="PTHR43584:SF5">
    <property type="entry name" value="PROTEIN LICC"/>
    <property type="match status" value="1"/>
</dbReference>
<name>A0ABS4K051_9CLOT</name>
<keyword evidence="2" id="KW-0548">Nucleotidyltransferase</keyword>
<evidence type="ECO:0000259" key="3">
    <source>
        <dbReference type="Pfam" id="PF12804"/>
    </source>
</evidence>
<sequence length="314" mass="36674">MIETEILQFISNNSSTTQGHIAKALNISVGKVNYLIKDLLIKDYIQVHKEGNRYRYILKDKGMEYLETELHSTQRRKIDLGKSDSKIELAVILLAGKNEELRETVGVLSVKDEPLIERTIRLLRKKGIENIILICGYNKEKYEYLLERNVVLLENPDYEKTGTMYSLSVAKDYITSDFILLEGDIVFEEKLLDVLISNRSKNCVTITNLSDRDDEIYVETKNDYIHNISKDIHHLNKIHGELIGVTKISKMVFEKMMHRFSQGTNPYVNYEYMLLDVAETFKVHYEYVPNIVFAEIDNLKQYYYVKREIEPLLV</sequence>
<dbReference type="InterPro" id="IPR029044">
    <property type="entry name" value="Nucleotide-diphossugar_trans"/>
</dbReference>
<dbReference type="InterPro" id="IPR050065">
    <property type="entry name" value="GlmU-like"/>
</dbReference>
<dbReference type="Pfam" id="PF13412">
    <property type="entry name" value="HTH_24"/>
    <property type="match status" value="1"/>
</dbReference>
<keyword evidence="4" id="KW-0418">Kinase</keyword>
<evidence type="ECO:0000313" key="5">
    <source>
        <dbReference type="Proteomes" id="UP001519308"/>
    </source>
</evidence>
<dbReference type="InterPro" id="IPR025877">
    <property type="entry name" value="MobA-like_NTP_Trfase"/>
</dbReference>
<dbReference type="RefSeq" id="WP_021283146.1">
    <property type="nucleotide sequence ID" value="NZ_JAGGLL010000005.1"/>
</dbReference>
<dbReference type="Proteomes" id="UP001519308">
    <property type="component" value="Unassembled WGS sequence"/>
</dbReference>
<comment type="caution">
    <text evidence="4">The sequence shown here is derived from an EMBL/GenBank/DDBJ whole genome shotgun (WGS) entry which is preliminary data.</text>
</comment>
<dbReference type="Gene3D" id="3.90.550.10">
    <property type="entry name" value="Spore Coat Polysaccharide Biosynthesis Protein SpsA, Chain A"/>
    <property type="match status" value="1"/>
</dbReference>
<proteinExistence type="predicted"/>
<protein>
    <submittedName>
        <fullName evidence="4">Choline kinase/predicted transcriptional regulator</fullName>
    </submittedName>
</protein>
<dbReference type="GO" id="GO:0016301">
    <property type="term" value="F:kinase activity"/>
    <property type="evidence" value="ECO:0007669"/>
    <property type="project" value="UniProtKB-KW"/>
</dbReference>
<dbReference type="PANTHER" id="PTHR43584">
    <property type="entry name" value="NUCLEOTIDYL TRANSFERASE"/>
    <property type="match status" value="1"/>
</dbReference>
<evidence type="ECO:0000256" key="1">
    <source>
        <dbReference type="ARBA" id="ARBA00022679"/>
    </source>
</evidence>
<reference evidence="4 5" key="1">
    <citation type="submission" date="2021-03" db="EMBL/GenBank/DDBJ databases">
        <title>Genomic Encyclopedia of Type Strains, Phase IV (KMG-IV): sequencing the most valuable type-strain genomes for metagenomic binning, comparative biology and taxonomic classification.</title>
        <authorList>
            <person name="Goeker M."/>
        </authorList>
    </citation>
    <scope>NUCLEOTIDE SEQUENCE [LARGE SCALE GENOMIC DNA]</scope>
    <source>
        <strain evidence="4 5">DSM 28650</strain>
    </source>
</reference>
<feature type="domain" description="MobA-like NTP transferase" evidence="3">
    <location>
        <begin position="90"/>
        <end position="202"/>
    </location>
</feature>
<dbReference type="Pfam" id="PF12804">
    <property type="entry name" value="NTP_transf_3"/>
    <property type="match status" value="1"/>
</dbReference>
<dbReference type="Gene3D" id="1.10.10.10">
    <property type="entry name" value="Winged helix-like DNA-binding domain superfamily/Winged helix DNA-binding domain"/>
    <property type="match status" value="1"/>
</dbReference>
<accession>A0ABS4K051</accession>
<keyword evidence="1" id="KW-0808">Transferase</keyword>
<evidence type="ECO:0000313" key="4">
    <source>
        <dbReference type="EMBL" id="MBP2021153.1"/>
    </source>
</evidence>